<dbReference type="Pfam" id="PF00990">
    <property type="entry name" value="GGDEF"/>
    <property type="match status" value="1"/>
</dbReference>
<comment type="cofactor">
    <cofactor evidence="1">
        <name>Mg(2+)</name>
        <dbReference type="ChEBI" id="CHEBI:18420"/>
    </cofactor>
</comment>
<feature type="domain" description="GGDEF" evidence="5">
    <location>
        <begin position="492"/>
        <end position="627"/>
    </location>
</feature>
<dbReference type="SUPFAM" id="SSF55073">
    <property type="entry name" value="Nucleotide cyclase"/>
    <property type="match status" value="1"/>
</dbReference>
<evidence type="ECO:0000313" key="6">
    <source>
        <dbReference type="EMBL" id="RDV26655.1"/>
    </source>
</evidence>
<organism evidence="6 7">
    <name type="scientific">Alteromonas aestuariivivens</name>
    <dbReference type="NCBI Taxonomy" id="1938339"/>
    <lineage>
        <taxon>Bacteria</taxon>
        <taxon>Pseudomonadati</taxon>
        <taxon>Pseudomonadota</taxon>
        <taxon>Gammaproteobacteria</taxon>
        <taxon>Alteromonadales</taxon>
        <taxon>Alteromonadaceae</taxon>
        <taxon>Alteromonas/Salinimonas group</taxon>
        <taxon>Alteromonas</taxon>
    </lineage>
</organism>
<gene>
    <name evidence="6" type="ORF">DXV75_06615</name>
</gene>
<keyword evidence="4" id="KW-0812">Transmembrane</keyword>
<feature type="transmembrane region" description="Helical" evidence="4">
    <location>
        <begin position="313"/>
        <end position="333"/>
    </location>
</feature>
<dbReference type="PROSITE" id="PS50887">
    <property type="entry name" value="GGDEF"/>
    <property type="match status" value="1"/>
</dbReference>
<evidence type="ECO:0000259" key="5">
    <source>
        <dbReference type="PROSITE" id="PS50887"/>
    </source>
</evidence>
<dbReference type="InterPro" id="IPR050469">
    <property type="entry name" value="Diguanylate_Cyclase"/>
</dbReference>
<evidence type="ECO:0000256" key="2">
    <source>
        <dbReference type="ARBA" id="ARBA00012528"/>
    </source>
</evidence>
<feature type="transmembrane region" description="Helical" evidence="4">
    <location>
        <begin position="287"/>
        <end position="307"/>
    </location>
</feature>
<dbReference type="Proteomes" id="UP000256561">
    <property type="component" value="Unassembled WGS sequence"/>
</dbReference>
<dbReference type="Pfam" id="PF07695">
    <property type="entry name" value="7TMR-DISM_7TM"/>
    <property type="match status" value="1"/>
</dbReference>
<feature type="transmembrane region" description="Helical" evidence="4">
    <location>
        <begin position="373"/>
        <end position="392"/>
    </location>
</feature>
<dbReference type="Pfam" id="PF07696">
    <property type="entry name" value="7TMR-DISMED2"/>
    <property type="match status" value="1"/>
</dbReference>
<dbReference type="CDD" id="cd01949">
    <property type="entry name" value="GGDEF"/>
    <property type="match status" value="1"/>
</dbReference>
<feature type="coiled-coil region" evidence="3">
    <location>
        <begin position="399"/>
        <end position="464"/>
    </location>
</feature>
<keyword evidence="7" id="KW-1185">Reference proteome</keyword>
<feature type="transmembrane region" description="Helical" evidence="4">
    <location>
        <begin position="219"/>
        <end position="236"/>
    </location>
</feature>
<dbReference type="PANTHER" id="PTHR45138:SF24">
    <property type="entry name" value="DIGUANYLATE CYCLASE DGCC-RELATED"/>
    <property type="match status" value="1"/>
</dbReference>
<proteinExistence type="predicted"/>
<dbReference type="InterPro" id="IPR043128">
    <property type="entry name" value="Rev_trsase/Diguanyl_cyclase"/>
</dbReference>
<protein>
    <recommendedName>
        <fullName evidence="2">diguanylate cyclase</fullName>
        <ecNumber evidence="2">2.7.7.65</ecNumber>
    </recommendedName>
</protein>
<feature type="transmembrane region" description="Helical" evidence="4">
    <location>
        <begin position="256"/>
        <end position="275"/>
    </location>
</feature>
<sequence>MQLNSITSRRYDVWLLAITAAVIAFFVVVMHQYAPAQQHYAEISQLRFVSDPDGRFDARQLMGDSSIDWQPAANPVNLGMHDHPYWFRFSLPASLPEHDADLLEINYPLLDNIDVTFYSRGNPAPLAHKRLGDNLPFAYREIAHESHIVEVPRSEAPIEVLMRVKTSGTIKLPLRLWKEQVFIEYTSQHNLLMGMFFGVLMAIGLSNGFFFLTTRNLSFLVYAGYVFSMMLTLAVLHGQAYAHLWPAQVWFQGRAVVIFANTTIMFAVLFTNRLLQVDQHSRLVSRLLTLISLLFLGNILLSLVLPYAYVIKIFLVMLSTVVVFILSVSVWLAMKGNVLARYHAFAWSILLLSGLTASFDNFNLIAFPVPSTYLLILGAAVETLLLTLVLAISYSHNQEEKTDAQNKALEQEKQALDAQAELMSVQQQYQAELEYQVGERTLELEIALRELSEANRELENLNTIDSLTGIRNRRHFDKRLQAEARLSRREQTPLSLVMVDIDHFKQINDRYGHATGDACLRHVAKLLPGILKRPTDDVCRYGGEEFAIILPNTELEGATQLVDQIRATIEATPVIVDGHPVSMTLSAGVGTTIVGYDEQELALLKLADRMLYAAKQGGRNQVHGQFLTSGQDT</sequence>
<accession>A0A3D8MA43</accession>
<keyword evidence="3" id="KW-0175">Coiled coil</keyword>
<dbReference type="GO" id="GO:0005886">
    <property type="term" value="C:plasma membrane"/>
    <property type="evidence" value="ECO:0007669"/>
    <property type="project" value="TreeGrafter"/>
</dbReference>
<comment type="caution">
    <text evidence="6">The sequence shown here is derived from an EMBL/GenBank/DDBJ whole genome shotgun (WGS) entry which is preliminary data.</text>
</comment>
<dbReference type="OrthoDB" id="5289013at2"/>
<evidence type="ECO:0000313" key="7">
    <source>
        <dbReference type="Proteomes" id="UP000256561"/>
    </source>
</evidence>
<feature type="transmembrane region" description="Helical" evidence="4">
    <location>
        <begin position="12"/>
        <end position="34"/>
    </location>
</feature>
<evidence type="ECO:0000256" key="3">
    <source>
        <dbReference type="SAM" id="Coils"/>
    </source>
</evidence>
<evidence type="ECO:0000256" key="1">
    <source>
        <dbReference type="ARBA" id="ARBA00001946"/>
    </source>
</evidence>
<feature type="transmembrane region" description="Helical" evidence="4">
    <location>
        <begin position="191"/>
        <end position="212"/>
    </location>
</feature>
<dbReference type="PANTHER" id="PTHR45138">
    <property type="entry name" value="REGULATORY COMPONENTS OF SENSORY TRANSDUCTION SYSTEM"/>
    <property type="match status" value="1"/>
</dbReference>
<dbReference type="RefSeq" id="WP_115592608.1">
    <property type="nucleotide sequence ID" value="NZ_QRHA01000004.1"/>
</dbReference>
<dbReference type="GO" id="GO:0052621">
    <property type="term" value="F:diguanylate cyclase activity"/>
    <property type="evidence" value="ECO:0007669"/>
    <property type="project" value="UniProtKB-EC"/>
</dbReference>
<dbReference type="InterPro" id="IPR000160">
    <property type="entry name" value="GGDEF_dom"/>
</dbReference>
<dbReference type="SMART" id="SM00267">
    <property type="entry name" value="GGDEF"/>
    <property type="match status" value="1"/>
</dbReference>
<keyword evidence="4" id="KW-0472">Membrane</keyword>
<dbReference type="FunFam" id="3.30.70.270:FF:000001">
    <property type="entry name" value="Diguanylate cyclase domain protein"/>
    <property type="match status" value="1"/>
</dbReference>
<evidence type="ECO:0000256" key="4">
    <source>
        <dbReference type="SAM" id="Phobius"/>
    </source>
</evidence>
<dbReference type="InterPro" id="IPR029787">
    <property type="entry name" value="Nucleotide_cyclase"/>
</dbReference>
<dbReference type="AlphaFoldDB" id="A0A3D8MA43"/>
<dbReference type="Gene3D" id="3.30.70.270">
    <property type="match status" value="1"/>
</dbReference>
<dbReference type="InterPro" id="IPR011623">
    <property type="entry name" value="7TMR_DISM_rcpt_extracell_dom1"/>
</dbReference>
<dbReference type="EC" id="2.7.7.65" evidence="2"/>
<dbReference type="InterPro" id="IPR011622">
    <property type="entry name" value="7TMR_DISM_rcpt_extracell_dom2"/>
</dbReference>
<feature type="transmembrane region" description="Helical" evidence="4">
    <location>
        <begin position="345"/>
        <end position="367"/>
    </location>
</feature>
<dbReference type="GO" id="GO:1902201">
    <property type="term" value="P:negative regulation of bacterial-type flagellum-dependent cell motility"/>
    <property type="evidence" value="ECO:0007669"/>
    <property type="project" value="TreeGrafter"/>
</dbReference>
<reference evidence="7" key="1">
    <citation type="submission" date="2018-08" db="EMBL/GenBank/DDBJ databases">
        <authorList>
            <person name="Zhang J."/>
            <person name="Du Z.-J."/>
        </authorList>
    </citation>
    <scope>NUCLEOTIDE SEQUENCE [LARGE SCALE GENOMIC DNA]</scope>
    <source>
        <strain evidence="7">KCTC 52655</strain>
    </source>
</reference>
<dbReference type="EMBL" id="QRHA01000004">
    <property type="protein sequence ID" value="RDV26655.1"/>
    <property type="molecule type" value="Genomic_DNA"/>
</dbReference>
<name>A0A3D8MA43_9ALTE</name>
<dbReference type="GO" id="GO:0043709">
    <property type="term" value="P:cell adhesion involved in single-species biofilm formation"/>
    <property type="evidence" value="ECO:0007669"/>
    <property type="project" value="TreeGrafter"/>
</dbReference>
<dbReference type="Gene3D" id="2.60.40.2380">
    <property type="match status" value="1"/>
</dbReference>
<dbReference type="NCBIfam" id="TIGR00254">
    <property type="entry name" value="GGDEF"/>
    <property type="match status" value="1"/>
</dbReference>
<keyword evidence="4" id="KW-1133">Transmembrane helix</keyword>